<protein>
    <submittedName>
        <fullName evidence="2">Uncharacterized protein</fullName>
    </submittedName>
</protein>
<dbReference type="AlphaFoldDB" id="A0A7S0ETL8"/>
<name>A0A7S0ETL8_9CRYP</name>
<reference evidence="2" key="1">
    <citation type="submission" date="2021-01" db="EMBL/GenBank/DDBJ databases">
        <authorList>
            <person name="Corre E."/>
            <person name="Pelletier E."/>
            <person name="Niang G."/>
            <person name="Scheremetjew M."/>
            <person name="Finn R."/>
            <person name="Kale V."/>
            <person name="Holt S."/>
            <person name="Cochrane G."/>
            <person name="Meng A."/>
            <person name="Brown T."/>
            <person name="Cohen L."/>
        </authorList>
    </citation>
    <scope>NUCLEOTIDE SEQUENCE</scope>
    <source>
        <strain evidence="2">CCMP325</strain>
    </source>
</reference>
<dbReference type="EMBL" id="HBEO01023960">
    <property type="protein sequence ID" value="CAD8494499.1"/>
    <property type="molecule type" value="Transcribed_RNA"/>
</dbReference>
<accession>A0A7S0ETL8</accession>
<evidence type="ECO:0000256" key="1">
    <source>
        <dbReference type="SAM" id="MobiDB-lite"/>
    </source>
</evidence>
<gene>
    <name evidence="2" type="ORF">HPHI1048_LOCUS16142</name>
</gene>
<proteinExistence type="predicted"/>
<feature type="region of interest" description="Disordered" evidence="1">
    <location>
        <begin position="1"/>
        <end position="36"/>
    </location>
</feature>
<feature type="compositionally biased region" description="Low complexity" evidence="1">
    <location>
        <begin position="23"/>
        <end position="35"/>
    </location>
</feature>
<sequence>MAAFMQPAGQPGGAPTSMPTMNGQGQAPMMPAAAGMGMGPGAAGGNMFARQTRSGARSRYVDTLNPNAAASQSPTGNMMAAGAPGNMIAANKDAAKPKYKIFVPNQNASNAPDQ</sequence>
<organism evidence="2">
    <name type="scientific">Hanusia phi</name>
    <dbReference type="NCBI Taxonomy" id="3032"/>
    <lineage>
        <taxon>Eukaryota</taxon>
        <taxon>Cryptophyceae</taxon>
        <taxon>Pyrenomonadales</taxon>
        <taxon>Geminigeraceae</taxon>
        <taxon>Hanusia</taxon>
    </lineage>
</organism>
<evidence type="ECO:0000313" key="2">
    <source>
        <dbReference type="EMBL" id="CAD8494499.1"/>
    </source>
</evidence>